<sequence>MSYFFKNLHSFPPTIPESPSISEALPVLYLGPNDHASSAPLPDLPADTVDVPDDLPFVPTPSCASDPASPPILRRVPKSTNDTFIHPGWWQAMIDEMNALHTNGTWELVSLASGKFTVGCKWVYTIKVHPDGSVDRLKARLVAKGYTQVYGVDYSETFSLVTKITSVRVFISLAAIFDWPLYQLDIKNAFLHGDLDEEVLMEQPPGFVAQEGPIWCVN</sequence>
<proteinExistence type="predicted"/>
<dbReference type="KEGG" id="qsa:O6P43_012837"/>
<organism evidence="2 3">
    <name type="scientific">Quillaja saponaria</name>
    <name type="common">Soap bark tree</name>
    <dbReference type="NCBI Taxonomy" id="32244"/>
    <lineage>
        <taxon>Eukaryota</taxon>
        <taxon>Viridiplantae</taxon>
        <taxon>Streptophyta</taxon>
        <taxon>Embryophyta</taxon>
        <taxon>Tracheophyta</taxon>
        <taxon>Spermatophyta</taxon>
        <taxon>Magnoliopsida</taxon>
        <taxon>eudicotyledons</taxon>
        <taxon>Gunneridae</taxon>
        <taxon>Pentapetalae</taxon>
        <taxon>rosids</taxon>
        <taxon>fabids</taxon>
        <taxon>Fabales</taxon>
        <taxon>Quillajaceae</taxon>
        <taxon>Quillaja</taxon>
    </lineage>
</organism>
<feature type="domain" description="Reverse transcriptase Ty1/copia-type" evidence="1">
    <location>
        <begin position="103"/>
        <end position="211"/>
    </location>
</feature>
<keyword evidence="3" id="KW-1185">Reference proteome</keyword>
<protein>
    <submittedName>
        <fullName evidence="2">Retrovirus-related Pol polyprotein from transposon TNT 1-94</fullName>
    </submittedName>
</protein>
<comment type="caution">
    <text evidence="2">The sequence shown here is derived from an EMBL/GenBank/DDBJ whole genome shotgun (WGS) entry which is preliminary data.</text>
</comment>
<reference evidence="2" key="1">
    <citation type="journal article" date="2023" name="Science">
        <title>Elucidation of the pathway for biosynthesis of saponin adjuvants from the soapbark tree.</title>
        <authorList>
            <person name="Reed J."/>
            <person name="Orme A."/>
            <person name="El-Demerdash A."/>
            <person name="Owen C."/>
            <person name="Martin L.B.B."/>
            <person name="Misra R.C."/>
            <person name="Kikuchi S."/>
            <person name="Rejzek M."/>
            <person name="Martin A.C."/>
            <person name="Harkess A."/>
            <person name="Leebens-Mack J."/>
            <person name="Louveau T."/>
            <person name="Stephenson M.J."/>
            <person name="Osbourn A."/>
        </authorList>
    </citation>
    <scope>NUCLEOTIDE SEQUENCE</scope>
    <source>
        <strain evidence="2">S10</strain>
    </source>
</reference>
<dbReference type="InterPro" id="IPR013103">
    <property type="entry name" value="RVT_2"/>
</dbReference>
<accession>A0AAD7M4W7</accession>
<dbReference type="InterPro" id="IPR043502">
    <property type="entry name" value="DNA/RNA_pol_sf"/>
</dbReference>
<dbReference type="Pfam" id="PF07727">
    <property type="entry name" value="RVT_2"/>
    <property type="match status" value="1"/>
</dbReference>
<dbReference type="AlphaFoldDB" id="A0AAD7M4W7"/>
<evidence type="ECO:0000259" key="1">
    <source>
        <dbReference type="Pfam" id="PF07727"/>
    </source>
</evidence>
<evidence type="ECO:0000313" key="2">
    <source>
        <dbReference type="EMBL" id="KAJ7968785.1"/>
    </source>
</evidence>
<evidence type="ECO:0000313" key="3">
    <source>
        <dbReference type="Proteomes" id="UP001163823"/>
    </source>
</evidence>
<dbReference type="SUPFAM" id="SSF56672">
    <property type="entry name" value="DNA/RNA polymerases"/>
    <property type="match status" value="1"/>
</dbReference>
<name>A0AAD7M4W7_QUISA</name>
<dbReference type="EMBL" id="JARAOO010000005">
    <property type="protein sequence ID" value="KAJ7968785.1"/>
    <property type="molecule type" value="Genomic_DNA"/>
</dbReference>
<dbReference type="Proteomes" id="UP001163823">
    <property type="component" value="Chromosome 5"/>
</dbReference>
<gene>
    <name evidence="2" type="ORF">O6P43_012837</name>
</gene>